<feature type="region of interest" description="Disordered" evidence="1">
    <location>
        <begin position="39"/>
        <end position="60"/>
    </location>
</feature>
<gene>
    <name evidence="2" type="ORF">TGP89_244408</name>
</gene>
<proteinExistence type="predicted"/>
<name>A0A086JQM0_TOXGO</name>
<protein>
    <submittedName>
        <fullName evidence="2">Uncharacterized protein</fullName>
    </submittedName>
</protein>
<dbReference type="VEuPathDB" id="ToxoDB:TGP89_244408"/>
<organism evidence="2 3">
    <name type="scientific">Toxoplasma gondii p89</name>
    <dbReference type="NCBI Taxonomy" id="943119"/>
    <lineage>
        <taxon>Eukaryota</taxon>
        <taxon>Sar</taxon>
        <taxon>Alveolata</taxon>
        <taxon>Apicomplexa</taxon>
        <taxon>Conoidasida</taxon>
        <taxon>Coccidia</taxon>
        <taxon>Eucoccidiorida</taxon>
        <taxon>Eimeriorina</taxon>
        <taxon>Sarcocystidae</taxon>
        <taxon>Toxoplasma</taxon>
    </lineage>
</organism>
<dbReference type="AlphaFoldDB" id="A0A086JQM0"/>
<evidence type="ECO:0000313" key="3">
    <source>
        <dbReference type="Proteomes" id="UP000028828"/>
    </source>
</evidence>
<evidence type="ECO:0000256" key="1">
    <source>
        <dbReference type="SAM" id="MobiDB-lite"/>
    </source>
</evidence>
<evidence type="ECO:0000313" key="2">
    <source>
        <dbReference type="EMBL" id="KFG34438.1"/>
    </source>
</evidence>
<sequence>MTSRAPKTASKCSEKAWLSGTASLRERCSVRRTQDALTEWRRGSNRKQNRAQVSASSPSMHNSTMVWMAAKTASSTSGAAFLSKPKSASSFFLSDSASAEARFAHDFAQVVRPF</sequence>
<reference evidence="2 3" key="1">
    <citation type="submission" date="2014-03" db="EMBL/GenBank/DDBJ databases">
        <authorList>
            <person name="Sibley D."/>
            <person name="Venepally P."/>
            <person name="Karamycheva S."/>
            <person name="Hadjithomas M."/>
            <person name="Khan A."/>
            <person name="Brunk B."/>
            <person name="Roos D."/>
            <person name="Caler E."/>
            <person name="Lorenzi H."/>
        </authorList>
    </citation>
    <scope>NUCLEOTIDE SEQUENCE [LARGE SCALE GENOMIC DNA]</scope>
    <source>
        <strain evidence="3">p89</strain>
    </source>
</reference>
<feature type="compositionally biased region" description="Polar residues" evidence="1">
    <location>
        <begin position="50"/>
        <end position="60"/>
    </location>
</feature>
<comment type="caution">
    <text evidence="2">The sequence shown here is derived from an EMBL/GenBank/DDBJ whole genome shotgun (WGS) entry which is preliminary data.</text>
</comment>
<dbReference type="EMBL" id="AEYI02001674">
    <property type="protein sequence ID" value="KFG34438.1"/>
    <property type="molecule type" value="Genomic_DNA"/>
</dbReference>
<dbReference type="Proteomes" id="UP000028828">
    <property type="component" value="Unassembled WGS sequence"/>
</dbReference>
<accession>A0A086JQM0</accession>